<reference evidence="1 2" key="1">
    <citation type="submission" date="2019-02" db="EMBL/GenBank/DDBJ databases">
        <title>Deep-cultivation of Planctomycetes and their phenomic and genomic characterization uncovers novel biology.</title>
        <authorList>
            <person name="Wiegand S."/>
            <person name="Jogler M."/>
            <person name="Boedeker C."/>
            <person name="Pinto D."/>
            <person name="Vollmers J."/>
            <person name="Rivas-Marin E."/>
            <person name="Kohn T."/>
            <person name="Peeters S.H."/>
            <person name="Heuer A."/>
            <person name="Rast P."/>
            <person name="Oberbeckmann S."/>
            <person name="Bunk B."/>
            <person name="Jeske O."/>
            <person name="Meyerdierks A."/>
            <person name="Storesund J.E."/>
            <person name="Kallscheuer N."/>
            <person name="Luecker S."/>
            <person name="Lage O.M."/>
            <person name="Pohl T."/>
            <person name="Merkel B.J."/>
            <person name="Hornburger P."/>
            <person name="Mueller R.-W."/>
            <person name="Bruemmer F."/>
            <person name="Labrenz M."/>
            <person name="Spormann A.M."/>
            <person name="Op Den Camp H."/>
            <person name="Overmann J."/>
            <person name="Amann R."/>
            <person name="Jetten M.S.M."/>
            <person name="Mascher T."/>
            <person name="Medema M.H."/>
            <person name="Devos D.P."/>
            <person name="Kaster A.-K."/>
            <person name="Ovreas L."/>
            <person name="Rohde M."/>
            <person name="Galperin M.Y."/>
            <person name="Jogler C."/>
        </authorList>
    </citation>
    <scope>NUCLEOTIDE SEQUENCE [LARGE SCALE GENOMIC DNA]</scope>
    <source>
        <strain evidence="1 2">V7</strain>
    </source>
</reference>
<dbReference type="EMBL" id="SJPZ01000002">
    <property type="protein sequence ID" value="TWU62617.1"/>
    <property type="molecule type" value="Genomic_DNA"/>
</dbReference>
<evidence type="ECO:0000313" key="2">
    <source>
        <dbReference type="Proteomes" id="UP000316476"/>
    </source>
</evidence>
<gene>
    <name evidence="1" type="ORF">V7x_43520</name>
</gene>
<protein>
    <recommendedName>
        <fullName evidence="3">Three-Cys-motif partner protein</fullName>
    </recommendedName>
</protein>
<evidence type="ECO:0000313" key="1">
    <source>
        <dbReference type="EMBL" id="TWU62617.1"/>
    </source>
</evidence>
<accession>A0A5C6FKT9</accession>
<dbReference type="RefSeq" id="WP_146415390.1">
    <property type="nucleotide sequence ID" value="NZ_SJPZ01000002.1"/>
</dbReference>
<evidence type="ECO:0008006" key="3">
    <source>
        <dbReference type="Google" id="ProtNLM"/>
    </source>
</evidence>
<dbReference type="InterPro" id="IPR031009">
    <property type="entry name" value="Tcm_partner"/>
</dbReference>
<sequence length="352" mass="40697">MSVAGLMLEAMASAEAKANEGKKKPFTLDADYYFIERQKPTIEYLKREIGDCEAAHGKDGHINILPGRFAKHLDAVIKQIKTKGRRHRAIFLLDQYGYTDVRLANMRKIFRELPSAEVILTFAVDWLADFVNESEKFDSALRNLELSHKRNLLVQIRQNHAADWRPTIQHLLHQHFYEMSGADCYTPFFINSTDSHRAYWLLHFSKHSTARNAMVDLHWSMQNHFQHFGKAGFEMLLGYDPHRTNDTPMLPFDFGHDAASLTHESLLIELPERLSRFGETVSFRHFFQLVVNETPATKQMIALAARQLTTDHEIEVLTTDRKLRRNGVIIHDDDLLKLPATKSLFLPRAFDE</sequence>
<proteinExistence type="predicted"/>
<organism evidence="1 2">
    <name type="scientific">Crateriforma conspicua</name>
    <dbReference type="NCBI Taxonomy" id="2527996"/>
    <lineage>
        <taxon>Bacteria</taxon>
        <taxon>Pseudomonadati</taxon>
        <taxon>Planctomycetota</taxon>
        <taxon>Planctomycetia</taxon>
        <taxon>Planctomycetales</taxon>
        <taxon>Planctomycetaceae</taxon>
        <taxon>Crateriforma</taxon>
    </lineage>
</organism>
<name>A0A5C6FKT9_9PLAN</name>
<comment type="caution">
    <text evidence="1">The sequence shown here is derived from an EMBL/GenBank/DDBJ whole genome shotgun (WGS) entry which is preliminary data.</text>
</comment>
<dbReference type="Proteomes" id="UP000316476">
    <property type="component" value="Unassembled WGS sequence"/>
</dbReference>
<dbReference type="NCBIfam" id="TIGR04474">
    <property type="entry name" value="tcm_partner"/>
    <property type="match status" value="1"/>
</dbReference>
<dbReference type="AlphaFoldDB" id="A0A5C6FKT9"/>
<dbReference type="OrthoDB" id="246385at2"/>